<name>A0A175YMF3_DAUCS</name>
<dbReference type="AlphaFoldDB" id="A0A175YMF3"/>
<dbReference type="SUPFAM" id="SSF47095">
    <property type="entry name" value="HMG-box"/>
    <property type="match status" value="1"/>
</dbReference>
<evidence type="ECO:0000259" key="7">
    <source>
        <dbReference type="PROSITE" id="PS50118"/>
    </source>
</evidence>
<dbReference type="InterPro" id="IPR031061">
    <property type="entry name" value="HMGB_plant"/>
</dbReference>
<dbReference type="GO" id="GO:0030527">
    <property type="term" value="F:structural constituent of chromatin"/>
    <property type="evidence" value="ECO:0007669"/>
    <property type="project" value="UniProtKB-ARBA"/>
</dbReference>
<dbReference type="GO" id="GO:0005634">
    <property type="term" value="C:nucleus"/>
    <property type="evidence" value="ECO:0007669"/>
    <property type="project" value="UniProtKB-SubCell"/>
</dbReference>
<dbReference type="PANTHER" id="PTHR46261">
    <property type="entry name" value="HIGH MOBILITY GROUP B PROTEIN 4-RELATED"/>
    <property type="match status" value="1"/>
</dbReference>
<keyword evidence="4 5" id="KW-0539">Nucleus</keyword>
<feature type="DNA-binding region" description="HMG box" evidence="5">
    <location>
        <begin position="63"/>
        <end position="106"/>
    </location>
</feature>
<proteinExistence type="inferred from homology"/>
<comment type="subcellular location">
    <subcellularLocation>
        <location evidence="1">Nucleus</location>
    </subcellularLocation>
</comment>
<dbReference type="CDD" id="cd22005">
    <property type="entry name" value="HMG-box_AtHMGB1-like"/>
    <property type="match status" value="1"/>
</dbReference>
<gene>
    <name evidence="8" type="ORF">DCAR_027945</name>
</gene>
<sequence length="221" mass="25767">MVKKAKNSPAPPSTESQRKMVLRIRPPQKMKQVEDDIVEEPKSRKKPKTAAKKKAAKIDSDKPKKPPTAFFYFLEDFRKGYQEENPNVKSMRDVGKACGEKWKTMTYERTNSTIPLIPIEAICIRVDLEVRNITEDSRGYWLRKYICVDYYLPVDKTSGFWPSLDLNPPPLVNRAREEKVQYYDIATDKRAEFDRAMADYIKRKESGEDTKPKDSDSEYDE</sequence>
<comment type="similarity">
    <text evidence="2">Belongs to the HMGB family.</text>
</comment>
<dbReference type="Pfam" id="PF00505">
    <property type="entry name" value="HMG_box"/>
    <property type="match status" value="1"/>
</dbReference>
<evidence type="ECO:0000256" key="6">
    <source>
        <dbReference type="SAM" id="MobiDB-lite"/>
    </source>
</evidence>
<dbReference type="GO" id="GO:0003682">
    <property type="term" value="F:chromatin binding"/>
    <property type="evidence" value="ECO:0007669"/>
    <property type="project" value="UniProtKB-ARBA"/>
</dbReference>
<comment type="caution">
    <text evidence="8">The sequence shown here is derived from an EMBL/GenBank/DDBJ whole genome shotgun (WGS) entry which is preliminary data.</text>
</comment>
<feature type="compositionally biased region" description="Basic residues" evidence="6">
    <location>
        <begin position="43"/>
        <end position="55"/>
    </location>
</feature>
<accession>A0A175YMF3</accession>
<dbReference type="GO" id="GO:0000785">
    <property type="term" value="C:chromatin"/>
    <property type="evidence" value="ECO:0007669"/>
    <property type="project" value="UniProtKB-ARBA"/>
</dbReference>
<dbReference type="InterPro" id="IPR036910">
    <property type="entry name" value="HMG_box_dom_sf"/>
</dbReference>
<dbReference type="Gramene" id="KZM84633">
    <property type="protein sequence ID" value="KZM84633"/>
    <property type="gene ID" value="DCAR_027945"/>
</dbReference>
<dbReference type="EMBL" id="LNRQ01000008">
    <property type="protein sequence ID" value="KZM84633.1"/>
    <property type="molecule type" value="Genomic_DNA"/>
</dbReference>
<evidence type="ECO:0000256" key="5">
    <source>
        <dbReference type="PROSITE-ProRule" id="PRU00267"/>
    </source>
</evidence>
<dbReference type="SMART" id="SM00398">
    <property type="entry name" value="HMG"/>
    <property type="match status" value="1"/>
</dbReference>
<feature type="compositionally biased region" description="Basic and acidic residues" evidence="6">
    <location>
        <begin position="31"/>
        <end position="42"/>
    </location>
</feature>
<dbReference type="OMA" id="IEAICIR"/>
<dbReference type="STRING" id="79200.A0A175YMF3"/>
<organism evidence="8">
    <name type="scientific">Daucus carota subsp. sativus</name>
    <name type="common">Carrot</name>
    <dbReference type="NCBI Taxonomy" id="79200"/>
    <lineage>
        <taxon>Eukaryota</taxon>
        <taxon>Viridiplantae</taxon>
        <taxon>Streptophyta</taxon>
        <taxon>Embryophyta</taxon>
        <taxon>Tracheophyta</taxon>
        <taxon>Spermatophyta</taxon>
        <taxon>Magnoliopsida</taxon>
        <taxon>eudicotyledons</taxon>
        <taxon>Gunneridae</taxon>
        <taxon>Pentapetalae</taxon>
        <taxon>asterids</taxon>
        <taxon>campanulids</taxon>
        <taxon>Apiales</taxon>
        <taxon>Apiaceae</taxon>
        <taxon>Apioideae</taxon>
        <taxon>Scandiceae</taxon>
        <taxon>Daucinae</taxon>
        <taxon>Daucus</taxon>
        <taxon>Daucus sect. Daucus</taxon>
    </lineage>
</organism>
<dbReference type="Gene3D" id="1.10.30.10">
    <property type="entry name" value="High mobility group box domain"/>
    <property type="match status" value="1"/>
</dbReference>
<dbReference type="GO" id="GO:0003677">
    <property type="term" value="F:DNA binding"/>
    <property type="evidence" value="ECO:0007669"/>
    <property type="project" value="UniProtKB-UniRule"/>
</dbReference>
<evidence type="ECO:0000313" key="8">
    <source>
        <dbReference type="EMBL" id="KZM84633.1"/>
    </source>
</evidence>
<evidence type="ECO:0000256" key="3">
    <source>
        <dbReference type="ARBA" id="ARBA00023125"/>
    </source>
</evidence>
<dbReference type="GO" id="GO:0006325">
    <property type="term" value="P:chromatin organization"/>
    <property type="evidence" value="ECO:0007669"/>
    <property type="project" value="UniProtKB-ARBA"/>
</dbReference>
<dbReference type="PROSITE" id="PS50118">
    <property type="entry name" value="HMG_BOX_2"/>
    <property type="match status" value="1"/>
</dbReference>
<feature type="domain" description="HMG box" evidence="7">
    <location>
        <begin position="63"/>
        <end position="106"/>
    </location>
</feature>
<dbReference type="PANTHER" id="PTHR46261:SF12">
    <property type="entry name" value="HIGH MOBILITY GROUP B PROTEIN 14"/>
    <property type="match status" value="1"/>
</dbReference>
<evidence type="ECO:0000256" key="4">
    <source>
        <dbReference type="ARBA" id="ARBA00023242"/>
    </source>
</evidence>
<reference evidence="8" key="1">
    <citation type="journal article" date="2016" name="Nat. Genet.">
        <title>A high-quality carrot genome assembly provides new insights into carotenoid accumulation and asterid genome evolution.</title>
        <authorList>
            <person name="Iorizzo M."/>
            <person name="Ellison S."/>
            <person name="Senalik D."/>
            <person name="Zeng P."/>
            <person name="Satapoomin P."/>
            <person name="Huang J."/>
            <person name="Bowman M."/>
            <person name="Iovene M."/>
            <person name="Sanseverino W."/>
            <person name="Cavagnaro P."/>
            <person name="Yildiz M."/>
            <person name="Macko-Podgorni A."/>
            <person name="Moranska E."/>
            <person name="Grzebelus E."/>
            <person name="Grzebelus D."/>
            <person name="Ashrafi H."/>
            <person name="Zheng Z."/>
            <person name="Cheng S."/>
            <person name="Spooner D."/>
            <person name="Van Deynze A."/>
            <person name="Simon P."/>
        </authorList>
    </citation>
    <scope>NUCLEOTIDE SEQUENCE [LARGE SCALE GENOMIC DNA]</scope>
    <source>
        <tissue evidence="8">Leaf</tissue>
    </source>
</reference>
<keyword evidence="3 5" id="KW-0238">DNA-binding</keyword>
<dbReference type="InterPro" id="IPR009071">
    <property type="entry name" value="HMG_box_dom"/>
</dbReference>
<evidence type="ECO:0000256" key="1">
    <source>
        <dbReference type="ARBA" id="ARBA00004123"/>
    </source>
</evidence>
<evidence type="ECO:0000256" key="2">
    <source>
        <dbReference type="ARBA" id="ARBA00008774"/>
    </source>
</evidence>
<feature type="region of interest" description="Disordered" evidence="6">
    <location>
        <begin position="1"/>
        <end position="62"/>
    </location>
</feature>
<protein>
    <recommendedName>
        <fullName evidence="7">HMG box domain-containing protein</fullName>
    </recommendedName>
</protein>